<proteinExistence type="predicted"/>
<dbReference type="CDD" id="cd00082">
    <property type="entry name" value="HisKA"/>
    <property type="match status" value="1"/>
</dbReference>
<dbReference type="Gene3D" id="3.40.50.2300">
    <property type="match status" value="1"/>
</dbReference>
<dbReference type="PROSITE" id="PS50110">
    <property type="entry name" value="RESPONSE_REGULATORY"/>
    <property type="match status" value="1"/>
</dbReference>
<comment type="caution">
    <text evidence="8">The sequence shown here is derived from an EMBL/GenBank/DDBJ whole genome shotgun (WGS) entry which is preliminary data.</text>
</comment>
<keyword evidence="5" id="KW-0812">Transmembrane</keyword>
<comment type="catalytic activity">
    <reaction evidence="1">
        <text>ATP + protein L-histidine = ADP + protein N-phospho-L-histidine.</text>
        <dbReference type="EC" id="2.7.13.3"/>
    </reaction>
</comment>
<dbReference type="SMART" id="SM00387">
    <property type="entry name" value="HATPase_c"/>
    <property type="match status" value="1"/>
</dbReference>
<dbReference type="InterPro" id="IPR005467">
    <property type="entry name" value="His_kinase_dom"/>
</dbReference>
<dbReference type="PANTHER" id="PTHR43065">
    <property type="entry name" value="SENSOR HISTIDINE KINASE"/>
    <property type="match status" value="1"/>
</dbReference>
<dbReference type="InterPro" id="IPR001789">
    <property type="entry name" value="Sig_transdc_resp-reg_receiver"/>
</dbReference>
<dbReference type="Gene3D" id="3.30.565.10">
    <property type="entry name" value="Histidine kinase-like ATPase, C-terminal domain"/>
    <property type="match status" value="1"/>
</dbReference>
<gene>
    <name evidence="8" type="primary">virA</name>
    <name evidence="8" type="ORF">GCM10011611_45980</name>
</gene>
<evidence type="ECO:0000256" key="2">
    <source>
        <dbReference type="ARBA" id="ARBA00012438"/>
    </source>
</evidence>
<keyword evidence="8" id="KW-0808">Transferase</keyword>
<dbReference type="Pfam" id="PF00512">
    <property type="entry name" value="HisKA"/>
    <property type="match status" value="1"/>
</dbReference>
<evidence type="ECO:0000256" key="3">
    <source>
        <dbReference type="ARBA" id="ARBA00022553"/>
    </source>
</evidence>
<dbReference type="PANTHER" id="PTHR43065:SF42">
    <property type="entry name" value="TWO-COMPONENT SENSOR PPRA"/>
    <property type="match status" value="1"/>
</dbReference>
<dbReference type="SUPFAM" id="SSF52172">
    <property type="entry name" value="CheY-like"/>
    <property type="match status" value="1"/>
</dbReference>
<reference evidence="8" key="1">
    <citation type="journal article" date="2014" name="Int. J. Syst. Evol. Microbiol.">
        <title>Complete genome sequence of Corynebacterium casei LMG S-19264T (=DSM 44701T), isolated from a smear-ripened cheese.</title>
        <authorList>
            <consortium name="US DOE Joint Genome Institute (JGI-PGF)"/>
            <person name="Walter F."/>
            <person name="Albersmeier A."/>
            <person name="Kalinowski J."/>
            <person name="Ruckert C."/>
        </authorList>
    </citation>
    <scope>NUCLEOTIDE SEQUENCE</scope>
    <source>
        <strain evidence="8">CGMCC 1.15725</strain>
    </source>
</reference>
<dbReference type="SMART" id="SM00388">
    <property type="entry name" value="HisKA"/>
    <property type="match status" value="1"/>
</dbReference>
<feature type="domain" description="Histidine kinase" evidence="6">
    <location>
        <begin position="458"/>
        <end position="679"/>
    </location>
</feature>
<dbReference type="PRINTS" id="PR00344">
    <property type="entry name" value="BCTRLSENSOR"/>
</dbReference>
<sequence length="821" mass="87918">MQIAGALALLFLVLTWIALRSIDAGDRSLDRILVALDRFAMLEAAIDRDALSARAGMLRNYDTMARAGRALGDVTDQLRAMTVDVPDEADVVARLAGLVDQHSGFAEQFKSNNALLQNSLAYFRLFSGQLGKSDDPATVAAVTALDAAMLQLTLDTSDETAQAVADRLERLAALPPDPNPADARLGLIAHGTLLQALLPRTDEVLQALHALPIKDERDRLRTLVLARRDALSEQAQQLRLVLYGFALILLGFLAHLARVLRLRARALRERAAFDHLVASVSMRFLSVPLHLCDAEIEQALGEFAAAFAADRAYLLQVGKSTRLHLWRRNDAPLPPAGWPDQVPALCAALGVADMGFVHVARIGRLPASPQRDTLAAAGLAGWLCMTANDRRGTRRFLGFDALGPGRLTETADVGFARVALDVLANAVTRQGLEEERARLATRLQQARRMETVGAFTSGIAHNFNNLIGAILGYSEMVETDVAFGGRIARNLREIRTAGERARELVSQILAFGRPRHGEQVAVRVDALIAEAASLLRASLPPTVELVVPNETIPAIVMGEGAQLQQVVLNLCNNAAQALTSAGRIGIAVDLHEVADKRVLGHGTLTAGPYVRIAVSDTGRGMSPEVLARIFEPFFTTRRAGHGLGLATVREIVLEHGGGLEVESHPGHGSRFDVWLPQASAAVAAENVPPAPALDRLKTILLIDEDRGRLERHEEILAAIGYEPVGFSRPADALTACRDAPDRFDALILAHTGPAAELTDFSRLLHASAPDLPILLATTSADGVDASALAGAGIVEIVSRPLDPAGVATALRRCLEPSGSRV</sequence>
<dbReference type="InterPro" id="IPR036097">
    <property type="entry name" value="HisK_dim/P_sf"/>
</dbReference>
<reference evidence="8" key="2">
    <citation type="submission" date="2020-09" db="EMBL/GenBank/DDBJ databases">
        <authorList>
            <person name="Sun Q."/>
            <person name="Zhou Y."/>
        </authorList>
    </citation>
    <scope>NUCLEOTIDE SEQUENCE</scope>
    <source>
        <strain evidence="8">CGMCC 1.15725</strain>
    </source>
</reference>
<organism evidence="8 9">
    <name type="scientific">Aliidongia dinghuensis</name>
    <dbReference type="NCBI Taxonomy" id="1867774"/>
    <lineage>
        <taxon>Bacteria</taxon>
        <taxon>Pseudomonadati</taxon>
        <taxon>Pseudomonadota</taxon>
        <taxon>Alphaproteobacteria</taxon>
        <taxon>Rhodospirillales</taxon>
        <taxon>Dongiaceae</taxon>
        <taxon>Aliidongia</taxon>
    </lineage>
</organism>
<evidence type="ECO:0000256" key="5">
    <source>
        <dbReference type="SAM" id="Phobius"/>
    </source>
</evidence>
<dbReference type="GO" id="GO:0000155">
    <property type="term" value="F:phosphorelay sensor kinase activity"/>
    <property type="evidence" value="ECO:0007669"/>
    <property type="project" value="InterPro"/>
</dbReference>
<name>A0A8J2YX09_9PROT</name>
<dbReference type="Pfam" id="PF19443">
    <property type="entry name" value="DAHL"/>
    <property type="match status" value="1"/>
</dbReference>
<dbReference type="InterPro" id="IPR011006">
    <property type="entry name" value="CheY-like_superfamily"/>
</dbReference>
<dbReference type="RefSeq" id="WP_229743914.1">
    <property type="nucleotide sequence ID" value="NZ_BMJQ01000013.1"/>
</dbReference>
<dbReference type="InterPro" id="IPR003661">
    <property type="entry name" value="HisK_dim/P_dom"/>
</dbReference>
<keyword evidence="3" id="KW-0597">Phosphoprotein</keyword>
<evidence type="ECO:0000256" key="1">
    <source>
        <dbReference type="ARBA" id="ARBA00000085"/>
    </source>
</evidence>
<keyword evidence="5" id="KW-1133">Transmembrane helix</keyword>
<dbReference type="SUPFAM" id="SSF55874">
    <property type="entry name" value="ATPase domain of HSP90 chaperone/DNA topoisomerase II/histidine kinase"/>
    <property type="match status" value="1"/>
</dbReference>
<dbReference type="InterPro" id="IPR004358">
    <property type="entry name" value="Sig_transdc_His_kin-like_C"/>
</dbReference>
<dbReference type="Proteomes" id="UP000646365">
    <property type="component" value="Unassembled WGS sequence"/>
</dbReference>
<accession>A0A8J2YX09</accession>
<keyword evidence="8" id="KW-0418">Kinase</keyword>
<dbReference type="CDD" id="cd00156">
    <property type="entry name" value="REC"/>
    <property type="match status" value="1"/>
</dbReference>
<comment type="caution">
    <text evidence="4">Lacks conserved residue(s) required for the propagation of feature annotation.</text>
</comment>
<dbReference type="InterPro" id="IPR045812">
    <property type="entry name" value="DAHL"/>
</dbReference>
<evidence type="ECO:0000256" key="4">
    <source>
        <dbReference type="PROSITE-ProRule" id="PRU00169"/>
    </source>
</evidence>
<feature type="transmembrane region" description="Helical" evidence="5">
    <location>
        <begin position="240"/>
        <end position="260"/>
    </location>
</feature>
<dbReference type="InterPro" id="IPR003594">
    <property type="entry name" value="HATPase_dom"/>
</dbReference>
<feature type="domain" description="Response regulatory" evidence="7">
    <location>
        <begin position="698"/>
        <end position="814"/>
    </location>
</feature>
<dbReference type="EC" id="2.7.13.3" evidence="2"/>
<evidence type="ECO:0000259" key="6">
    <source>
        <dbReference type="PROSITE" id="PS50109"/>
    </source>
</evidence>
<protein>
    <recommendedName>
        <fullName evidence="2">histidine kinase</fullName>
        <ecNumber evidence="2">2.7.13.3</ecNumber>
    </recommendedName>
</protein>
<evidence type="ECO:0000313" key="8">
    <source>
        <dbReference type="EMBL" id="GGF34544.1"/>
    </source>
</evidence>
<dbReference type="NCBIfam" id="NF010411">
    <property type="entry name" value="PRK13837.1"/>
    <property type="match status" value="1"/>
</dbReference>
<keyword evidence="5" id="KW-0472">Membrane</keyword>
<dbReference type="Pfam" id="PF02518">
    <property type="entry name" value="HATPase_c"/>
    <property type="match status" value="1"/>
</dbReference>
<dbReference type="PROSITE" id="PS50109">
    <property type="entry name" value="HIS_KIN"/>
    <property type="match status" value="1"/>
</dbReference>
<dbReference type="SUPFAM" id="SSF47384">
    <property type="entry name" value="Homodimeric domain of signal transducing histidine kinase"/>
    <property type="match status" value="1"/>
</dbReference>
<dbReference type="InterPro" id="IPR036890">
    <property type="entry name" value="HATPase_C_sf"/>
</dbReference>
<evidence type="ECO:0000259" key="7">
    <source>
        <dbReference type="PROSITE" id="PS50110"/>
    </source>
</evidence>
<keyword evidence="9" id="KW-1185">Reference proteome</keyword>
<dbReference type="EMBL" id="BMJQ01000013">
    <property type="protein sequence ID" value="GGF34544.1"/>
    <property type="molecule type" value="Genomic_DNA"/>
</dbReference>
<dbReference type="AlphaFoldDB" id="A0A8J2YX09"/>
<dbReference type="Gene3D" id="1.10.287.130">
    <property type="match status" value="1"/>
</dbReference>
<evidence type="ECO:0000313" key="9">
    <source>
        <dbReference type="Proteomes" id="UP000646365"/>
    </source>
</evidence>